<dbReference type="VEuPathDB" id="TriTrypDB:ADEAN_000372900"/>
<dbReference type="PANTHER" id="PTHR11871">
    <property type="entry name" value="PROTEIN PHOSPHATASE PP2A REGULATORY SUBUNIT B"/>
    <property type="match status" value="1"/>
</dbReference>
<keyword evidence="5" id="KW-1185">Reference proteome</keyword>
<keyword evidence="1" id="KW-0853">WD repeat</keyword>
<name>A0A7G2C939_9TRYP</name>
<dbReference type="GO" id="GO:0000159">
    <property type="term" value="C:protein phosphatase type 2A complex"/>
    <property type="evidence" value="ECO:0007669"/>
    <property type="project" value="InterPro"/>
</dbReference>
<keyword evidence="2" id="KW-0677">Repeat</keyword>
<proteinExistence type="predicted"/>
<evidence type="ECO:0000256" key="2">
    <source>
        <dbReference type="ARBA" id="ARBA00022737"/>
    </source>
</evidence>
<evidence type="ECO:0000256" key="3">
    <source>
        <dbReference type="SAM" id="MobiDB-lite"/>
    </source>
</evidence>
<dbReference type="AlphaFoldDB" id="A0A7G2C939"/>
<dbReference type="EMBL" id="LR877150">
    <property type="protein sequence ID" value="CAD2216268.1"/>
    <property type="molecule type" value="Genomic_DNA"/>
</dbReference>
<gene>
    <name evidence="4" type="ORF">ADEAN_000372900</name>
</gene>
<evidence type="ECO:0000313" key="4">
    <source>
        <dbReference type="EMBL" id="CAD2216268.1"/>
    </source>
</evidence>
<evidence type="ECO:0000313" key="5">
    <source>
        <dbReference type="Proteomes" id="UP000515908"/>
    </source>
</evidence>
<dbReference type="InterPro" id="IPR000009">
    <property type="entry name" value="PP2A_PR55"/>
</dbReference>
<organism evidence="4 5">
    <name type="scientific">Angomonas deanei</name>
    <dbReference type="NCBI Taxonomy" id="59799"/>
    <lineage>
        <taxon>Eukaryota</taxon>
        <taxon>Discoba</taxon>
        <taxon>Euglenozoa</taxon>
        <taxon>Kinetoplastea</taxon>
        <taxon>Metakinetoplastina</taxon>
        <taxon>Trypanosomatida</taxon>
        <taxon>Trypanosomatidae</taxon>
        <taxon>Strigomonadinae</taxon>
        <taxon>Angomonas</taxon>
    </lineage>
</organism>
<reference evidence="4 5" key="1">
    <citation type="submission" date="2020-08" db="EMBL/GenBank/DDBJ databases">
        <authorList>
            <person name="Newling K."/>
            <person name="Davey J."/>
            <person name="Forrester S."/>
        </authorList>
    </citation>
    <scope>NUCLEOTIDE SEQUENCE [LARGE SCALE GENOMIC DNA]</scope>
    <source>
        <strain evidence="5">Crithidia deanei Carvalho (ATCC PRA-265)</strain>
    </source>
</reference>
<feature type="region of interest" description="Disordered" evidence="3">
    <location>
        <begin position="82"/>
        <end position="104"/>
    </location>
</feature>
<sequence>MDYVSKYLDPLYENDSIFDRFPIAVDDISNTVVTGLYDGAVAVWQPLSKGVEQEEEIVHYRVDPNVAPADVPNGSRVTAEELDRRLSKSWQQPSDTASGTVETYDDIPEPFTNKVLNVAIAPGGERFAYTYKNGSLVYFLERC</sequence>
<dbReference type="Proteomes" id="UP000515908">
    <property type="component" value="Chromosome 06"/>
</dbReference>
<evidence type="ECO:0000256" key="1">
    <source>
        <dbReference type="ARBA" id="ARBA00022574"/>
    </source>
</evidence>
<protein>
    <submittedName>
        <fullName evidence="4">Uncharacterized protein</fullName>
    </submittedName>
</protein>
<dbReference type="GO" id="GO:0019888">
    <property type="term" value="F:protein phosphatase regulator activity"/>
    <property type="evidence" value="ECO:0007669"/>
    <property type="project" value="InterPro"/>
</dbReference>
<accession>A0A7G2C939</accession>
<feature type="compositionally biased region" description="Polar residues" evidence="3">
    <location>
        <begin position="88"/>
        <end position="101"/>
    </location>
</feature>